<comment type="caution">
    <text evidence="2">The sequence shown here is derived from an EMBL/GenBank/DDBJ whole genome shotgun (WGS) entry which is preliminary data.</text>
</comment>
<accession>A0AAN9E801</accession>
<evidence type="ECO:0000313" key="2">
    <source>
        <dbReference type="EMBL" id="KAK7250870.1"/>
    </source>
</evidence>
<dbReference type="Proteomes" id="UP001372338">
    <property type="component" value="Unassembled WGS sequence"/>
</dbReference>
<evidence type="ECO:0000256" key="1">
    <source>
        <dbReference type="SAM" id="MobiDB-lite"/>
    </source>
</evidence>
<dbReference type="AlphaFoldDB" id="A0AAN9E801"/>
<keyword evidence="3" id="KW-1185">Reference proteome</keyword>
<gene>
    <name evidence="2" type="ORF">RIF29_33606</name>
</gene>
<feature type="compositionally biased region" description="Basic and acidic residues" evidence="1">
    <location>
        <begin position="81"/>
        <end position="92"/>
    </location>
</feature>
<name>A0AAN9E801_CROPI</name>
<sequence>MEGPPTTAVRFGENPPQEHLWKEEEAAVGCFGSHLTENHTDSFGPGVDGASGPDSRFKDWWRRWSLAAARRRSLASVRSEGGSRDSRLDWEGNARSVHGGGGG</sequence>
<reference evidence="2 3" key="1">
    <citation type="submission" date="2024-01" db="EMBL/GenBank/DDBJ databases">
        <title>The genomes of 5 underutilized Papilionoideae crops provide insights into root nodulation and disease resistanc.</title>
        <authorList>
            <person name="Yuan L."/>
        </authorList>
    </citation>
    <scope>NUCLEOTIDE SEQUENCE [LARGE SCALE GENOMIC DNA]</scope>
    <source>
        <strain evidence="2">ZHUSHIDOU_FW_LH</strain>
        <tissue evidence="2">Leaf</tissue>
    </source>
</reference>
<proteinExistence type="predicted"/>
<protein>
    <submittedName>
        <fullName evidence="2">Uncharacterized protein</fullName>
    </submittedName>
</protein>
<feature type="region of interest" description="Disordered" evidence="1">
    <location>
        <begin position="74"/>
        <end position="103"/>
    </location>
</feature>
<organism evidence="2 3">
    <name type="scientific">Crotalaria pallida</name>
    <name type="common">Smooth rattlebox</name>
    <name type="synonym">Crotalaria striata</name>
    <dbReference type="NCBI Taxonomy" id="3830"/>
    <lineage>
        <taxon>Eukaryota</taxon>
        <taxon>Viridiplantae</taxon>
        <taxon>Streptophyta</taxon>
        <taxon>Embryophyta</taxon>
        <taxon>Tracheophyta</taxon>
        <taxon>Spermatophyta</taxon>
        <taxon>Magnoliopsida</taxon>
        <taxon>eudicotyledons</taxon>
        <taxon>Gunneridae</taxon>
        <taxon>Pentapetalae</taxon>
        <taxon>rosids</taxon>
        <taxon>fabids</taxon>
        <taxon>Fabales</taxon>
        <taxon>Fabaceae</taxon>
        <taxon>Papilionoideae</taxon>
        <taxon>50 kb inversion clade</taxon>
        <taxon>genistoids sensu lato</taxon>
        <taxon>core genistoids</taxon>
        <taxon>Crotalarieae</taxon>
        <taxon>Crotalaria</taxon>
    </lineage>
</organism>
<dbReference type="EMBL" id="JAYWIO010000007">
    <property type="protein sequence ID" value="KAK7250870.1"/>
    <property type="molecule type" value="Genomic_DNA"/>
</dbReference>
<evidence type="ECO:0000313" key="3">
    <source>
        <dbReference type="Proteomes" id="UP001372338"/>
    </source>
</evidence>